<dbReference type="InterPro" id="IPR036259">
    <property type="entry name" value="MFS_trans_sf"/>
</dbReference>
<evidence type="ECO:0000256" key="4">
    <source>
        <dbReference type="SAM" id="Phobius"/>
    </source>
</evidence>
<dbReference type="EMBL" id="BAABHA010000001">
    <property type="protein sequence ID" value="GAA4372777.1"/>
    <property type="molecule type" value="Genomic_DNA"/>
</dbReference>
<evidence type="ECO:0000259" key="5">
    <source>
        <dbReference type="PROSITE" id="PS50850"/>
    </source>
</evidence>
<reference evidence="7" key="1">
    <citation type="journal article" date="2019" name="Int. J. Syst. Evol. Microbiol.">
        <title>The Global Catalogue of Microorganisms (GCM) 10K type strain sequencing project: providing services to taxonomists for standard genome sequencing and annotation.</title>
        <authorList>
            <consortium name="The Broad Institute Genomics Platform"/>
            <consortium name="The Broad Institute Genome Sequencing Center for Infectious Disease"/>
            <person name="Wu L."/>
            <person name="Ma J."/>
        </authorList>
    </citation>
    <scope>NUCLEOTIDE SEQUENCE [LARGE SCALE GENOMIC DNA]</scope>
    <source>
        <strain evidence="7">JCM 17924</strain>
    </source>
</reference>
<keyword evidence="7" id="KW-1185">Reference proteome</keyword>
<dbReference type="Proteomes" id="UP001500454">
    <property type="component" value="Unassembled WGS sequence"/>
</dbReference>
<feature type="transmembrane region" description="Helical" evidence="4">
    <location>
        <begin position="334"/>
        <end position="357"/>
    </location>
</feature>
<dbReference type="CDD" id="cd17370">
    <property type="entry name" value="MFS_MJ1317_like"/>
    <property type="match status" value="1"/>
</dbReference>
<keyword evidence="2 4" id="KW-1133">Transmembrane helix</keyword>
<dbReference type="Pfam" id="PF07690">
    <property type="entry name" value="MFS_1"/>
    <property type="match status" value="1"/>
</dbReference>
<keyword evidence="1 4" id="KW-0812">Transmembrane</keyword>
<comment type="caution">
    <text evidence="6">The sequence shown here is derived from an EMBL/GenBank/DDBJ whole genome shotgun (WGS) entry which is preliminary data.</text>
</comment>
<feature type="transmembrane region" description="Helical" evidence="4">
    <location>
        <begin position="77"/>
        <end position="99"/>
    </location>
</feature>
<feature type="transmembrane region" description="Helical" evidence="4">
    <location>
        <begin position="297"/>
        <end position="313"/>
    </location>
</feature>
<feature type="transmembrane region" description="Helical" evidence="4">
    <location>
        <begin position="275"/>
        <end position="291"/>
    </location>
</feature>
<dbReference type="InterPro" id="IPR011701">
    <property type="entry name" value="MFS"/>
</dbReference>
<dbReference type="PANTHER" id="PTHR23518:SF2">
    <property type="entry name" value="MAJOR FACILITATOR SUPERFAMILY TRANSPORTER"/>
    <property type="match status" value="1"/>
</dbReference>
<organism evidence="6 7">
    <name type="scientific">Hymenobacter koreensis</name>
    <dbReference type="NCBI Taxonomy" id="1084523"/>
    <lineage>
        <taxon>Bacteria</taxon>
        <taxon>Pseudomonadati</taxon>
        <taxon>Bacteroidota</taxon>
        <taxon>Cytophagia</taxon>
        <taxon>Cytophagales</taxon>
        <taxon>Hymenobacteraceae</taxon>
        <taxon>Hymenobacter</taxon>
    </lineage>
</organism>
<proteinExistence type="predicted"/>
<dbReference type="PROSITE" id="PS50850">
    <property type="entry name" value="MFS"/>
    <property type="match status" value="1"/>
</dbReference>
<feature type="transmembrane region" description="Helical" evidence="4">
    <location>
        <begin position="215"/>
        <end position="235"/>
    </location>
</feature>
<dbReference type="PANTHER" id="PTHR23518">
    <property type="entry name" value="C-METHYLTRANSFERASE"/>
    <property type="match status" value="1"/>
</dbReference>
<feature type="transmembrane region" description="Helical" evidence="4">
    <location>
        <begin position="162"/>
        <end position="183"/>
    </location>
</feature>
<feature type="transmembrane region" description="Helical" evidence="4">
    <location>
        <begin position="363"/>
        <end position="384"/>
    </location>
</feature>
<dbReference type="RefSeq" id="WP_345220651.1">
    <property type="nucleotide sequence ID" value="NZ_BAABHA010000001.1"/>
</dbReference>
<feature type="domain" description="Major facilitator superfamily (MFS) profile" evidence="5">
    <location>
        <begin position="7"/>
        <end position="388"/>
    </location>
</feature>
<sequence>MRYLTRTVWLLSLVSLLTDLASEMLYPIMPLYLRDIGFSLVFIGVLEGVAEATAGLSKGYFGQWSDRLGRRRPFVQWGYGLSALSKPMLAVLAVPWWVLLARTVDRLGKGLRTGARDAMLADEAAEGRSGAVFGFHRALDTLGAVLGPAAALFWLTLHPGQYRTLFLLAFIPGLLAVVVTLLVREKPQLPSGRPVRPFWASFEYWRRAPATYRQIAGALLVFALFNSSDTLLLLLARQQGLSDSSVIGVYIFYNLVYAAAAFPAGLLADRLGPRRVLVVGLLLFAVVYAGATQVHTWWLFAGLFGLYGLYAAATEGVGKSWVSRLCAPTDKGAALGTFAGLGSLAALVASILTGLVWQTLGAGVAFGLSAMVAAGVALFLALTASPEMPR</sequence>
<protein>
    <submittedName>
        <fullName evidence="6">MFS transporter</fullName>
    </submittedName>
</protein>
<evidence type="ECO:0000313" key="6">
    <source>
        <dbReference type="EMBL" id="GAA4372777.1"/>
    </source>
</evidence>
<evidence type="ECO:0000256" key="1">
    <source>
        <dbReference type="ARBA" id="ARBA00022692"/>
    </source>
</evidence>
<evidence type="ECO:0000256" key="3">
    <source>
        <dbReference type="ARBA" id="ARBA00023136"/>
    </source>
</evidence>
<dbReference type="InterPro" id="IPR020846">
    <property type="entry name" value="MFS_dom"/>
</dbReference>
<gene>
    <name evidence="6" type="ORF">GCM10023186_02600</name>
</gene>
<evidence type="ECO:0000313" key="7">
    <source>
        <dbReference type="Proteomes" id="UP001500454"/>
    </source>
</evidence>
<evidence type="ECO:0000256" key="2">
    <source>
        <dbReference type="ARBA" id="ARBA00022989"/>
    </source>
</evidence>
<dbReference type="SUPFAM" id="SSF103473">
    <property type="entry name" value="MFS general substrate transporter"/>
    <property type="match status" value="1"/>
</dbReference>
<dbReference type="Gene3D" id="1.20.1250.20">
    <property type="entry name" value="MFS general substrate transporter like domains"/>
    <property type="match status" value="2"/>
</dbReference>
<name>A0ABP8IUX8_9BACT</name>
<keyword evidence="3 4" id="KW-0472">Membrane</keyword>
<feature type="transmembrane region" description="Helical" evidence="4">
    <location>
        <begin position="247"/>
        <end position="268"/>
    </location>
</feature>
<accession>A0ABP8IUX8</accession>